<protein>
    <recommendedName>
        <fullName evidence="2">SWIM-type domain-containing protein</fullName>
    </recommendedName>
</protein>
<evidence type="ECO:0000313" key="3">
    <source>
        <dbReference type="EMBL" id="TDR38926.1"/>
    </source>
</evidence>
<keyword evidence="4" id="KW-1185">Reference proteome</keyword>
<gene>
    <name evidence="3" type="ORF">DFR29_11869</name>
</gene>
<evidence type="ECO:0000256" key="1">
    <source>
        <dbReference type="PROSITE-ProRule" id="PRU00325"/>
    </source>
</evidence>
<dbReference type="PROSITE" id="PS50966">
    <property type="entry name" value="ZF_SWIM"/>
    <property type="match status" value="2"/>
</dbReference>
<evidence type="ECO:0000313" key="4">
    <source>
        <dbReference type="Proteomes" id="UP000295293"/>
    </source>
</evidence>
<keyword evidence="1" id="KW-0863">Zinc-finger</keyword>
<keyword evidence="1" id="KW-0479">Metal-binding</keyword>
<dbReference type="AlphaFoldDB" id="A0A4R6YMY8"/>
<dbReference type="EMBL" id="SNZH01000018">
    <property type="protein sequence ID" value="TDR38926.1"/>
    <property type="molecule type" value="Genomic_DNA"/>
</dbReference>
<dbReference type="RefSeq" id="WP_208113700.1">
    <property type="nucleotide sequence ID" value="NZ_SNZH01000018.1"/>
</dbReference>
<organism evidence="3 4">
    <name type="scientific">Tahibacter aquaticus</name>
    <dbReference type="NCBI Taxonomy" id="520092"/>
    <lineage>
        <taxon>Bacteria</taxon>
        <taxon>Pseudomonadati</taxon>
        <taxon>Pseudomonadota</taxon>
        <taxon>Gammaproteobacteria</taxon>
        <taxon>Lysobacterales</taxon>
        <taxon>Rhodanobacteraceae</taxon>
        <taxon>Tahibacter</taxon>
    </lineage>
</organism>
<keyword evidence="1" id="KW-0862">Zinc</keyword>
<comment type="caution">
    <text evidence="3">The sequence shown here is derived from an EMBL/GenBank/DDBJ whole genome shotgun (WGS) entry which is preliminary data.</text>
</comment>
<dbReference type="InterPro" id="IPR007527">
    <property type="entry name" value="Znf_SWIM"/>
</dbReference>
<feature type="domain" description="SWIM-type" evidence="2">
    <location>
        <begin position="55"/>
        <end position="89"/>
    </location>
</feature>
<name>A0A4R6YMY8_9GAMM</name>
<feature type="domain" description="SWIM-type" evidence="2">
    <location>
        <begin position="166"/>
        <end position="200"/>
    </location>
</feature>
<dbReference type="Proteomes" id="UP000295293">
    <property type="component" value="Unassembled WGS sequence"/>
</dbReference>
<reference evidence="3 4" key="1">
    <citation type="submission" date="2019-03" db="EMBL/GenBank/DDBJ databases">
        <title>Genomic Encyclopedia of Type Strains, Phase IV (KMG-IV): sequencing the most valuable type-strain genomes for metagenomic binning, comparative biology and taxonomic classification.</title>
        <authorList>
            <person name="Goeker M."/>
        </authorList>
    </citation>
    <scope>NUCLEOTIDE SEQUENCE [LARGE SCALE GENOMIC DNA]</scope>
    <source>
        <strain evidence="3 4">DSM 21667</strain>
    </source>
</reference>
<evidence type="ECO:0000259" key="2">
    <source>
        <dbReference type="PROSITE" id="PS50966"/>
    </source>
</evidence>
<dbReference type="GO" id="GO:0008270">
    <property type="term" value="F:zinc ion binding"/>
    <property type="evidence" value="ECO:0007669"/>
    <property type="project" value="UniProtKB-KW"/>
</dbReference>
<accession>A0A4R6YMY8</accession>
<proteinExistence type="predicted"/>
<sequence length="700" mass="74871">MNLRQDLIELSIEALTALANAGFVKRAQKDLAEGRLPQIEYADDGCVRARYEDGHCASLAAAKSLREALCTCPATGLCRHRVTLVLAYQQWVRAQQPALDDSAGPVAESGAETAWSPGEFDDAALAAALAPSVLEQATRLAAARPVIRLQAWHPQATAPIAHLPLCNVRFFSRRNLSHARCDCRLGGSCEHVALAVWAFRQAGGLADATLALTPRHAAAVRSTAFGPAEQDIESAVARLLRRLWLDGSSQDLAPLDAEFAGLRERLSALGWRWLLECLDELYNLLLDQAGRSSRFDPQRLVAVMAELQARLSAARSAAQQAAPLIPASQILGLGVRGEVALEHLKLVSLGLQCWSDEHQDGARVLFADPDTLAVTVLERSWVRGDGDTPTPILNRRVAGQSLRQLACAQVVTRGAKRRANGLIDIAALARQTQVLPLSAQSWEGLAAPLRQPGGAALASHLGQASPDFVRPRQAVVQVHVLPVAAVEHWGWDAATQTLYARLLCCEDAEKAQPGDSVQLAMPHVPAAVSAVDALALVLSDVADPPQRIAGLASLREGRVWLTPLAVLTRERAVVLQAGAAAVQRLDLQPLQLVSAGLAALLDRIFEEIVVWARQGLRHQPATALQRAQGLANELASHGLERSAELMQQILAEWRGATSAALSYQLTTLVLLLQGLLHGAVEEGAAPPVASLIPVEDAGNI</sequence>